<protein>
    <submittedName>
        <fullName evidence="1">Uncharacterized protein</fullName>
    </submittedName>
</protein>
<sequence>MTTLVQSVLVDVPADDFADTAVQVSSMVVGVPVDGFGPSMVESLYPSATLYPSEDLYPAGPPS</sequence>
<proteinExistence type="predicted"/>
<gene>
    <name evidence="1" type="primary">37</name>
    <name evidence="1" type="ORF">SEA_JABBERWOCKY_37</name>
</gene>
<keyword evidence="2" id="KW-1185">Reference proteome</keyword>
<evidence type="ECO:0000313" key="1">
    <source>
        <dbReference type="EMBL" id="QFP94092.1"/>
    </source>
</evidence>
<dbReference type="Proteomes" id="UP000325679">
    <property type="component" value="Segment"/>
</dbReference>
<organism evidence="1 2">
    <name type="scientific">Gordonia phage Jabberwocky</name>
    <dbReference type="NCBI Taxonomy" id="2653273"/>
    <lineage>
        <taxon>Viruses</taxon>
        <taxon>Duplodnaviria</taxon>
        <taxon>Heunggongvirae</taxon>
        <taxon>Uroviricota</taxon>
        <taxon>Caudoviricetes</taxon>
        <taxon>Stackebrandtviridae</taxon>
        <taxon>Schenleyvirinae</taxon>
        <taxon>Vividuovirus</taxon>
        <taxon>Vividuovirus jabberwocky</taxon>
    </lineage>
</organism>
<evidence type="ECO:0000313" key="2">
    <source>
        <dbReference type="Proteomes" id="UP000325679"/>
    </source>
</evidence>
<dbReference type="KEGG" id="vg:65122395"/>
<reference evidence="1 2" key="1">
    <citation type="submission" date="2019-08" db="EMBL/GenBank/DDBJ databases">
        <authorList>
            <person name="Frappier M."/>
            <person name="Nagle A.M."/>
            <person name="Lula M.A."/>
            <person name="Jents M.B."/>
            <person name="Twichel T.M."/>
            <person name="Kadrmas T.K."/>
            <person name="Fleischacker C.L."/>
            <person name="Balish M.F."/>
            <person name="Garlena R.A."/>
            <person name="Russell D.A."/>
            <person name="Pope W.H."/>
            <person name="Jacobs-Sera D."/>
            <person name="Hatfull G.F."/>
        </authorList>
    </citation>
    <scope>NUCLEOTIDE SEQUENCE [LARGE SCALE GENOMIC DNA]</scope>
</reference>
<dbReference type="GeneID" id="65122395"/>
<dbReference type="EMBL" id="MN329673">
    <property type="protein sequence ID" value="QFP94092.1"/>
    <property type="molecule type" value="Genomic_DNA"/>
</dbReference>
<dbReference type="RefSeq" id="YP_010104449.1">
    <property type="nucleotide sequence ID" value="NC_055818.1"/>
</dbReference>
<name>A0A5P8D6L5_9CAUD</name>
<accession>A0A5P8D6L5</accession>